<dbReference type="Proteomes" id="UP000253303">
    <property type="component" value="Unassembled WGS sequence"/>
</dbReference>
<protein>
    <recommendedName>
        <fullName evidence="3">DUF4190 domain-containing protein</fullName>
    </recommendedName>
</protein>
<accession>A0A366M480</accession>
<keyword evidence="2" id="KW-1133">Transmembrane helix</keyword>
<dbReference type="InterPro" id="IPR025241">
    <property type="entry name" value="DUF4190"/>
</dbReference>
<feature type="compositionally biased region" description="Gly residues" evidence="1">
    <location>
        <begin position="73"/>
        <end position="103"/>
    </location>
</feature>
<feature type="domain" description="DUF4190" evidence="3">
    <location>
        <begin position="138"/>
        <end position="198"/>
    </location>
</feature>
<feature type="transmembrane region" description="Helical" evidence="2">
    <location>
        <begin position="138"/>
        <end position="163"/>
    </location>
</feature>
<evidence type="ECO:0000313" key="5">
    <source>
        <dbReference type="Proteomes" id="UP000253303"/>
    </source>
</evidence>
<dbReference type="RefSeq" id="WP_113980572.1">
    <property type="nucleotide sequence ID" value="NZ_QMEY01000003.1"/>
</dbReference>
<feature type="region of interest" description="Disordered" evidence="1">
    <location>
        <begin position="32"/>
        <end position="129"/>
    </location>
</feature>
<evidence type="ECO:0000313" key="4">
    <source>
        <dbReference type="EMBL" id="RBQ20379.1"/>
    </source>
</evidence>
<keyword evidence="5" id="KW-1185">Reference proteome</keyword>
<feature type="compositionally biased region" description="Gly residues" evidence="1">
    <location>
        <begin position="111"/>
        <end position="127"/>
    </location>
</feature>
<keyword evidence="2" id="KW-0472">Membrane</keyword>
<comment type="caution">
    <text evidence="4">The sequence shown here is derived from an EMBL/GenBank/DDBJ whole genome shotgun (WGS) entry which is preliminary data.</text>
</comment>
<proteinExistence type="predicted"/>
<evidence type="ECO:0000256" key="2">
    <source>
        <dbReference type="SAM" id="Phobius"/>
    </source>
</evidence>
<evidence type="ECO:0000256" key="1">
    <source>
        <dbReference type="SAM" id="MobiDB-lite"/>
    </source>
</evidence>
<reference evidence="4 5" key="1">
    <citation type="submission" date="2018-06" db="EMBL/GenBank/DDBJ databases">
        <title>Sphaerisporangium craniellae sp. nov., isolated from a marine sponge in the South China Sea.</title>
        <authorList>
            <person name="Li L."/>
        </authorList>
    </citation>
    <scope>NUCLEOTIDE SEQUENCE [LARGE SCALE GENOMIC DNA]</scope>
    <source>
        <strain evidence="4 5">LHW63015</strain>
    </source>
</reference>
<evidence type="ECO:0000259" key="3">
    <source>
        <dbReference type="Pfam" id="PF13828"/>
    </source>
</evidence>
<name>A0A366M480_9ACTN</name>
<dbReference type="EMBL" id="QMEY01000003">
    <property type="protein sequence ID" value="RBQ20379.1"/>
    <property type="molecule type" value="Genomic_DNA"/>
</dbReference>
<feature type="compositionally biased region" description="Low complexity" evidence="1">
    <location>
        <begin position="62"/>
        <end position="72"/>
    </location>
</feature>
<dbReference type="OrthoDB" id="4374883at2"/>
<dbReference type="Pfam" id="PF13828">
    <property type="entry name" value="DUF4190"/>
    <property type="match status" value="1"/>
</dbReference>
<organism evidence="4 5">
    <name type="scientific">Spongiactinospora rosea</name>
    <dbReference type="NCBI Taxonomy" id="2248750"/>
    <lineage>
        <taxon>Bacteria</taxon>
        <taxon>Bacillati</taxon>
        <taxon>Actinomycetota</taxon>
        <taxon>Actinomycetes</taxon>
        <taxon>Streptosporangiales</taxon>
        <taxon>Streptosporangiaceae</taxon>
        <taxon>Spongiactinospora</taxon>
    </lineage>
</organism>
<keyword evidence="2" id="KW-0812">Transmembrane</keyword>
<sequence length="225" mass="23329">MGRLQITIVTLTVVAEVFPRVERFTSGRRFERTASEAPITEETLMSYGHGNGGYQDQPPSDGYGNQPPYGQGQQPGPGYGQPGGYGQGHGQPGGQGYGQGYGQGQPPPGYGDPGGYGQPGYGYGQPGGYPPPRTNNGMAIAAMIVGIVGLLSCGLLSIIGVVLGHVSLKQIERTGEDGRGMAIAGLVMSYIGVAVVLVYVVFIVGILGYGFFLFDNMAESGSLTS</sequence>
<feature type="transmembrane region" description="Helical" evidence="2">
    <location>
        <begin position="183"/>
        <end position="212"/>
    </location>
</feature>
<dbReference type="AlphaFoldDB" id="A0A366M480"/>
<gene>
    <name evidence="4" type="ORF">DP939_11365</name>
</gene>